<dbReference type="HOGENOM" id="CLU_1164981_0_0_0"/>
<dbReference type="RefSeq" id="WP_011175552.1">
    <property type="nucleotide sequence ID" value="NC_005861.2"/>
</dbReference>
<dbReference type="KEGG" id="pcu:PC_RS04830"/>
<dbReference type="AlphaFoldDB" id="Q6MCH3"/>
<name>Q6MCH3_PARUW</name>
<dbReference type="Proteomes" id="UP000000529">
    <property type="component" value="Chromosome"/>
</dbReference>
<sequence>MMYLQPCSPKQGYQSDQDMPYKAAKPKEVVQTNLPIKAKVKDVCKDAFAEWLHTQDPDLPIEVLNKLPTEEIATWRILAPLNSHSFFHKWLDSKITSFYADQSKMEQELKAIYQKFKTQNLAKLDTVAGIDQLARDILKEYSKTIEDQAADDTFLTSYFARTLQIPSESKLMRLTIEHAKKSIREIVSERLGYLYNDEPRECLKKVLAYDYPNQIDQVSYLVNIWGKSGRTFAPIWEQ</sequence>
<accession>Q6MCH3</accession>
<organism evidence="1 2">
    <name type="scientific">Protochlamydia amoebophila (strain UWE25)</name>
    <dbReference type="NCBI Taxonomy" id="264201"/>
    <lineage>
        <taxon>Bacteria</taxon>
        <taxon>Pseudomonadati</taxon>
        <taxon>Chlamydiota</taxon>
        <taxon>Chlamydiia</taxon>
        <taxon>Parachlamydiales</taxon>
        <taxon>Parachlamydiaceae</taxon>
        <taxon>Candidatus Protochlamydia</taxon>
    </lineage>
</organism>
<evidence type="ECO:0000313" key="1">
    <source>
        <dbReference type="EMBL" id="CAF23726.1"/>
    </source>
</evidence>
<protein>
    <submittedName>
        <fullName evidence="1">Uncharacterized protein</fullName>
    </submittedName>
</protein>
<dbReference type="EMBL" id="BX908798">
    <property type="protein sequence ID" value="CAF23726.1"/>
    <property type="molecule type" value="Genomic_DNA"/>
</dbReference>
<keyword evidence="2" id="KW-1185">Reference proteome</keyword>
<evidence type="ECO:0000313" key="2">
    <source>
        <dbReference type="Proteomes" id="UP000000529"/>
    </source>
</evidence>
<gene>
    <name evidence="1" type="ORF">PC_RS04830</name>
</gene>
<proteinExistence type="predicted"/>
<reference evidence="1 2" key="1">
    <citation type="journal article" date="2004" name="Science">
        <title>Illuminating the evolutionary history of chlamydiae.</title>
        <authorList>
            <person name="Horn M."/>
            <person name="Collingro A."/>
            <person name="Schmitz-Esser S."/>
            <person name="Beier C.L."/>
            <person name="Purkhold U."/>
            <person name="Fartmann B."/>
            <person name="Brandt P."/>
            <person name="Nyakatura G.J."/>
            <person name="Droege M."/>
            <person name="Frishman D."/>
            <person name="Rattei T."/>
            <person name="Mewes H."/>
            <person name="Wagner M."/>
        </authorList>
    </citation>
    <scope>NUCLEOTIDE SEQUENCE [LARGE SCALE GENOMIC DNA]</scope>
    <source>
        <strain evidence="1 2">UWE25</strain>
    </source>
</reference>